<accession>A0A0M4LRV9</accession>
<dbReference type="KEGG" id="banc:PU02_0220"/>
<keyword evidence="2" id="KW-1185">Reference proteome</keyword>
<dbReference type="AlphaFoldDB" id="A0A0M4LRV9"/>
<evidence type="ECO:0000313" key="2">
    <source>
        <dbReference type="Proteomes" id="UP000057213"/>
    </source>
</evidence>
<dbReference type="PATRIC" id="fig|1318743.3.peg.229"/>
<reference evidence="1 2" key="1">
    <citation type="journal article" date="2015" name="Genome Announc.">
        <title>Complete Genome Sequence of Bartonella ancashensis Strain 20.00, Isolated from the Blood of a Patient with Verruga Peruana.</title>
        <authorList>
            <person name="Hang J."/>
            <person name="Mullins K.E."/>
            <person name="Clifford R.J."/>
            <person name="Onmus-Leone F."/>
            <person name="Yang Y."/>
            <person name="Jiang J."/>
            <person name="Leguia M."/>
            <person name="Kasper M.R."/>
            <person name="Maguina C."/>
            <person name="Lesho E.P."/>
            <person name="Jarman R.G."/>
            <person name="Richards A.L."/>
            <person name="Blazes D."/>
        </authorList>
    </citation>
    <scope>NUCLEOTIDE SEQUENCE [LARGE SCALE GENOMIC DNA]</scope>
    <source>
        <strain evidence="1 2">20.00</strain>
    </source>
</reference>
<sequence length="44" mass="4926">MQMLLPCLLSNKAPENKKIGFLLFKPNLADIPKKLSNTKMPVLS</sequence>
<proteinExistence type="predicted"/>
<dbReference type="EMBL" id="CP010401">
    <property type="protein sequence ID" value="ALE03034.1"/>
    <property type="molecule type" value="Genomic_DNA"/>
</dbReference>
<organism evidence="1 2">
    <name type="scientific">Bartonella ancashensis</name>
    <dbReference type="NCBI Taxonomy" id="1318743"/>
    <lineage>
        <taxon>Bacteria</taxon>
        <taxon>Pseudomonadati</taxon>
        <taxon>Pseudomonadota</taxon>
        <taxon>Alphaproteobacteria</taxon>
        <taxon>Hyphomicrobiales</taxon>
        <taxon>Bartonellaceae</taxon>
        <taxon>Bartonella</taxon>
    </lineage>
</organism>
<dbReference type="Proteomes" id="UP000057213">
    <property type="component" value="Chromosome"/>
</dbReference>
<name>A0A0M4LRV9_9HYPH</name>
<evidence type="ECO:0000313" key="1">
    <source>
        <dbReference type="EMBL" id="ALE03034.1"/>
    </source>
</evidence>
<gene>
    <name evidence="1" type="ORF">PU02_0220</name>
</gene>
<protein>
    <submittedName>
        <fullName evidence="1">Uncharacterized protein</fullName>
    </submittedName>
</protein>